<dbReference type="PANTHER" id="PTHR19370:SF184">
    <property type="entry name" value="NADH-CYTOCHROME B5 REDUCTASE-LIKE"/>
    <property type="match status" value="1"/>
</dbReference>
<accession>G7DWJ8</accession>
<comment type="caution">
    <text evidence="8">The sequence shown here is derived from an EMBL/GenBank/DDBJ whole genome shotgun (WGS) entry which is preliminary data.</text>
</comment>
<comment type="cofactor">
    <cofactor evidence="1 6">
        <name>FAD</name>
        <dbReference type="ChEBI" id="CHEBI:57692"/>
    </cofactor>
</comment>
<dbReference type="InterPro" id="IPR017927">
    <property type="entry name" value="FAD-bd_FR_type"/>
</dbReference>
<dbReference type="PRINTS" id="PR00406">
    <property type="entry name" value="CYTB5RDTASE"/>
</dbReference>
<dbReference type="InterPro" id="IPR008333">
    <property type="entry name" value="Cbr1-like_FAD-bd_dom"/>
</dbReference>
<evidence type="ECO:0000256" key="1">
    <source>
        <dbReference type="ARBA" id="ARBA00001974"/>
    </source>
</evidence>
<sequence>MSENGLMTLQQFLRGSIRRQATRYAFMTDRPQRMLVAARHCRRISAEHARQLTTAPQSASRQWPSPHWLGVGAVLSGLTTIWLYQQGKPKQPGYLSATYFRRLTINAVDKINEDTSVFSLELPTDHLAPSSVRPEALQSIHVIQPELQIERPLTPLDLDALDAHSSNRQLRLLVRRYEDGEMSKYLHRLGVGSQLFVRGPTDTYSLAQLPQSTRIIFLVAGTGVTPAIQALHEYARTPDISPQIDLIYCSRDEKAVYLRDELEELKAKLGKRLTIRHHLVASSGRLTIKQLKRICGSPNAAKPIKILVCGPESMVKELAGPRALDRSDGPLGGLLAQAGYSAFQVKKL</sequence>
<dbReference type="PANTHER" id="PTHR19370">
    <property type="entry name" value="NADH-CYTOCHROME B5 REDUCTASE"/>
    <property type="match status" value="1"/>
</dbReference>
<feature type="binding site" evidence="6">
    <location>
        <position position="152"/>
    </location>
    <ligand>
        <name>FAD</name>
        <dbReference type="ChEBI" id="CHEBI:57692"/>
    </ligand>
</feature>
<evidence type="ECO:0000256" key="3">
    <source>
        <dbReference type="ARBA" id="ARBA00022630"/>
    </source>
</evidence>
<dbReference type="CDD" id="cd06183">
    <property type="entry name" value="cyt_b5_reduct_like"/>
    <property type="match status" value="1"/>
</dbReference>
<feature type="domain" description="FAD-binding FR-type" evidence="7">
    <location>
        <begin position="98"/>
        <end position="207"/>
    </location>
</feature>
<dbReference type="Gene3D" id="2.40.30.10">
    <property type="entry name" value="Translation factors"/>
    <property type="match status" value="1"/>
</dbReference>
<feature type="binding site" evidence="6">
    <location>
        <position position="151"/>
    </location>
    <ligand>
        <name>FAD</name>
        <dbReference type="ChEBI" id="CHEBI:57692"/>
    </ligand>
</feature>
<reference evidence="8 9" key="1">
    <citation type="journal article" date="2011" name="J. Gen. Appl. Microbiol.">
        <title>Draft genome sequencing of the enigmatic basidiomycete Mixia osmundae.</title>
        <authorList>
            <person name="Nishida H."/>
            <person name="Nagatsuka Y."/>
            <person name="Sugiyama J."/>
        </authorList>
    </citation>
    <scope>NUCLEOTIDE SEQUENCE [LARGE SCALE GENOMIC DNA]</scope>
    <source>
        <strain evidence="9">CBS 9802 / IAM 14324 / JCM 22182 / KY 12970</strain>
    </source>
</reference>
<feature type="binding site" evidence="6">
    <location>
        <position position="173"/>
    </location>
    <ligand>
        <name>FAD</name>
        <dbReference type="ChEBI" id="CHEBI:57692"/>
    </ligand>
</feature>
<feature type="binding site" evidence="6">
    <location>
        <position position="183"/>
    </location>
    <ligand>
        <name>FAD</name>
        <dbReference type="ChEBI" id="CHEBI:57692"/>
    </ligand>
</feature>
<dbReference type="AlphaFoldDB" id="G7DWJ8"/>
<dbReference type="STRING" id="764103.G7DWJ8"/>
<gene>
    <name evidence="8" type="primary">Mo01613</name>
    <name evidence="8" type="ORF">E5Q_01613</name>
</gene>
<dbReference type="InterPro" id="IPR001433">
    <property type="entry name" value="OxRdtase_FAD/NAD-bd"/>
</dbReference>
<keyword evidence="9" id="KW-1185">Reference proteome</keyword>
<dbReference type="Pfam" id="PF00970">
    <property type="entry name" value="FAD_binding_6"/>
    <property type="match status" value="1"/>
</dbReference>
<protein>
    <recommendedName>
        <fullName evidence="7">FAD-binding FR-type domain-containing protein</fullName>
    </recommendedName>
</protein>
<dbReference type="Gene3D" id="3.40.50.80">
    <property type="entry name" value="Nucleotide-binding domain of ferredoxin-NADP reductase (FNR) module"/>
    <property type="match status" value="1"/>
</dbReference>
<reference evidence="8 9" key="2">
    <citation type="journal article" date="2012" name="Open Biol.">
        <title>Characteristics of nucleosomes and linker DNA regions on the genome of the basidiomycete Mixia osmundae revealed by mono- and dinucleosome mapping.</title>
        <authorList>
            <person name="Nishida H."/>
            <person name="Kondo S."/>
            <person name="Matsumoto T."/>
            <person name="Suzuki Y."/>
            <person name="Yoshikawa H."/>
            <person name="Taylor T.D."/>
            <person name="Sugiyama J."/>
        </authorList>
    </citation>
    <scope>NUCLEOTIDE SEQUENCE [LARGE SCALE GENOMIC DNA]</scope>
    <source>
        <strain evidence="9">CBS 9802 / IAM 14324 / JCM 22182 / KY 12970</strain>
    </source>
</reference>
<dbReference type="Proteomes" id="UP000009131">
    <property type="component" value="Unassembled WGS sequence"/>
</dbReference>
<evidence type="ECO:0000313" key="8">
    <source>
        <dbReference type="EMBL" id="GAA94958.1"/>
    </source>
</evidence>
<feature type="binding site" evidence="6">
    <location>
        <position position="182"/>
    </location>
    <ligand>
        <name>FAD</name>
        <dbReference type="ChEBI" id="CHEBI:57692"/>
    </ligand>
</feature>
<keyword evidence="5" id="KW-0560">Oxidoreductase</keyword>
<dbReference type="RefSeq" id="XP_014565933.1">
    <property type="nucleotide sequence ID" value="XM_014710447.1"/>
</dbReference>
<name>G7DWJ8_MIXOS</name>
<dbReference type="OrthoDB" id="432685at2759"/>
<dbReference type="OMA" id="VKQPEIM"/>
<dbReference type="InterPro" id="IPR017938">
    <property type="entry name" value="Riboflavin_synthase-like_b-brl"/>
</dbReference>
<dbReference type="InterPro" id="IPR039261">
    <property type="entry name" value="FNR_nucleotide-bd"/>
</dbReference>
<comment type="similarity">
    <text evidence="2">Belongs to the flavoprotein pyridine nucleotide cytochrome reductase family.</text>
</comment>
<evidence type="ECO:0000256" key="2">
    <source>
        <dbReference type="ARBA" id="ARBA00006105"/>
    </source>
</evidence>
<dbReference type="HOGENOM" id="CLU_003827_9_1_1"/>
<keyword evidence="4 6" id="KW-0274">FAD</keyword>
<evidence type="ECO:0000259" key="7">
    <source>
        <dbReference type="PROSITE" id="PS51384"/>
    </source>
</evidence>
<dbReference type="InParanoid" id="G7DWJ8"/>
<dbReference type="GO" id="GO:0016491">
    <property type="term" value="F:oxidoreductase activity"/>
    <property type="evidence" value="ECO:0007669"/>
    <property type="project" value="UniProtKB-KW"/>
</dbReference>
<dbReference type="EMBL" id="BABT02000052">
    <property type="protein sequence ID" value="GAA94958.1"/>
    <property type="molecule type" value="Genomic_DNA"/>
</dbReference>
<proteinExistence type="inferred from homology"/>
<dbReference type="Pfam" id="PF00175">
    <property type="entry name" value="NAD_binding_1"/>
    <property type="match status" value="1"/>
</dbReference>
<evidence type="ECO:0000256" key="6">
    <source>
        <dbReference type="PIRSR" id="PIRSR601834-1"/>
    </source>
</evidence>
<dbReference type="PROSITE" id="PS51384">
    <property type="entry name" value="FAD_FR"/>
    <property type="match status" value="1"/>
</dbReference>
<dbReference type="SUPFAM" id="SSF52343">
    <property type="entry name" value="Ferredoxin reductase-like, C-terminal NADP-linked domain"/>
    <property type="match status" value="1"/>
</dbReference>
<dbReference type="eggNOG" id="KOG0534">
    <property type="taxonomic scope" value="Eukaryota"/>
</dbReference>
<dbReference type="FunCoup" id="G7DWJ8">
    <property type="interactions" value="19"/>
</dbReference>
<evidence type="ECO:0000313" key="9">
    <source>
        <dbReference type="Proteomes" id="UP000009131"/>
    </source>
</evidence>
<feature type="binding site" evidence="6">
    <location>
        <position position="225"/>
    </location>
    <ligand>
        <name>FAD</name>
        <dbReference type="ChEBI" id="CHEBI:57692"/>
    </ligand>
</feature>
<dbReference type="SUPFAM" id="SSF63380">
    <property type="entry name" value="Riboflavin synthase domain-like"/>
    <property type="match status" value="1"/>
</dbReference>
<dbReference type="InterPro" id="IPR001834">
    <property type="entry name" value="CBR-like"/>
</dbReference>
<keyword evidence="3 6" id="KW-0285">Flavoprotein</keyword>
<organism evidence="8 9">
    <name type="scientific">Mixia osmundae (strain CBS 9802 / IAM 14324 / JCM 22182 / KY 12970)</name>
    <dbReference type="NCBI Taxonomy" id="764103"/>
    <lineage>
        <taxon>Eukaryota</taxon>
        <taxon>Fungi</taxon>
        <taxon>Dikarya</taxon>
        <taxon>Basidiomycota</taxon>
        <taxon>Pucciniomycotina</taxon>
        <taxon>Mixiomycetes</taxon>
        <taxon>Mixiales</taxon>
        <taxon>Mixiaceae</taxon>
        <taxon>Mixia</taxon>
    </lineage>
</organism>
<evidence type="ECO:0000256" key="4">
    <source>
        <dbReference type="ARBA" id="ARBA00022827"/>
    </source>
</evidence>
<evidence type="ECO:0000256" key="5">
    <source>
        <dbReference type="ARBA" id="ARBA00023002"/>
    </source>
</evidence>